<dbReference type="InParanoid" id="A0A1V8SUV8"/>
<keyword evidence="2" id="KW-1185">Reference proteome</keyword>
<protein>
    <submittedName>
        <fullName evidence="1">Uncharacterized protein</fullName>
    </submittedName>
</protein>
<organism evidence="1 2">
    <name type="scientific">Cryoendolithus antarcticus</name>
    <dbReference type="NCBI Taxonomy" id="1507870"/>
    <lineage>
        <taxon>Eukaryota</taxon>
        <taxon>Fungi</taxon>
        <taxon>Dikarya</taxon>
        <taxon>Ascomycota</taxon>
        <taxon>Pezizomycotina</taxon>
        <taxon>Dothideomycetes</taxon>
        <taxon>Dothideomycetidae</taxon>
        <taxon>Cladosporiales</taxon>
        <taxon>Cladosporiaceae</taxon>
        <taxon>Cryoendolithus</taxon>
    </lineage>
</organism>
<name>A0A1V8SUV8_9PEZI</name>
<reference evidence="2" key="1">
    <citation type="submission" date="2017-03" db="EMBL/GenBank/DDBJ databases">
        <title>Genomes of endolithic fungi from Antarctica.</title>
        <authorList>
            <person name="Coleine C."/>
            <person name="Masonjones S."/>
            <person name="Stajich J.E."/>
        </authorList>
    </citation>
    <scope>NUCLEOTIDE SEQUENCE [LARGE SCALE GENOMIC DNA]</scope>
    <source>
        <strain evidence="2">CCFEE 5527</strain>
    </source>
</reference>
<dbReference type="EMBL" id="NAJO01000026">
    <property type="protein sequence ID" value="OQO02936.1"/>
    <property type="molecule type" value="Genomic_DNA"/>
</dbReference>
<dbReference type="AlphaFoldDB" id="A0A1V8SUV8"/>
<accession>A0A1V8SUV8</accession>
<gene>
    <name evidence="1" type="ORF">B0A48_11219</name>
</gene>
<comment type="caution">
    <text evidence="1">The sequence shown here is derived from an EMBL/GenBank/DDBJ whole genome shotgun (WGS) entry which is preliminary data.</text>
</comment>
<sequence length="260" mass="29222">MHIILASTCQHMVSYHFTPPPGYTTSLSPSISFCHSCLEHQELVAMYNKTRPAYIEASAYRKSLTDTSTDTAAKNAAGQKAWNLRRDYFQIATALANAEIYHSQFDDPAYPTLDHLGAVLIPSQQQIEDTYLPSTSKRVQFGATPLPQGRRVHFNVHDEWGTSGKIMTEMSRHSRRYSRGRWALPQGRRYFDTSNGVDQAEWARLGHDDENAVVNPPEVVDVGAAVKAVERSQVDAGIEEDPMEGLEDTSPIDKPIDWQW</sequence>
<proteinExistence type="predicted"/>
<evidence type="ECO:0000313" key="1">
    <source>
        <dbReference type="EMBL" id="OQO02936.1"/>
    </source>
</evidence>
<evidence type="ECO:0000313" key="2">
    <source>
        <dbReference type="Proteomes" id="UP000192596"/>
    </source>
</evidence>
<dbReference type="Proteomes" id="UP000192596">
    <property type="component" value="Unassembled WGS sequence"/>
</dbReference>